<gene>
    <name evidence="2" type="ORF">EVAR_79981_1</name>
</gene>
<dbReference type="OrthoDB" id="272985at2759"/>
<accession>A0A4C2A536</accession>
<dbReference type="EMBL" id="BGZK01002724">
    <property type="protein sequence ID" value="GBP96041.1"/>
    <property type="molecule type" value="Genomic_DNA"/>
</dbReference>
<organism evidence="2 3">
    <name type="scientific">Eumeta variegata</name>
    <name type="common">Bagworm moth</name>
    <name type="synonym">Eumeta japonica</name>
    <dbReference type="NCBI Taxonomy" id="151549"/>
    <lineage>
        <taxon>Eukaryota</taxon>
        <taxon>Metazoa</taxon>
        <taxon>Ecdysozoa</taxon>
        <taxon>Arthropoda</taxon>
        <taxon>Hexapoda</taxon>
        <taxon>Insecta</taxon>
        <taxon>Pterygota</taxon>
        <taxon>Neoptera</taxon>
        <taxon>Endopterygota</taxon>
        <taxon>Lepidoptera</taxon>
        <taxon>Glossata</taxon>
        <taxon>Ditrysia</taxon>
        <taxon>Tineoidea</taxon>
        <taxon>Psychidae</taxon>
        <taxon>Oiketicinae</taxon>
        <taxon>Eumeta</taxon>
    </lineage>
</organism>
<evidence type="ECO:0000313" key="3">
    <source>
        <dbReference type="Proteomes" id="UP000299102"/>
    </source>
</evidence>
<sequence length="118" mass="13072">MGGMVVLLAGNFRQTLPVINKVRPMRSKVARGSSSCARRLPPMLNYRSVSTHFEAPGRGGARVEGPARARHAATRPHPCVVRFRDDTWLNYISKQRSSDPKRARPLASRAPSTTFPGY</sequence>
<reference evidence="2 3" key="1">
    <citation type="journal article" date="2019" name="Commun. Biol.">
        <title>The bagworm genome reveals a unique fibroin gene that provides high tensile strength.</title>
        <authorList>
            <person name="Kono N."/>
            <person name="Nakamura H."/>
            <person name="Ohtoshi R."/>
            <person name="Tomita M."/>
            <person name="Numata K."/>
            <person name="Arakawa K."/>
        </authorList>
    </citation>
    <scope>NUCLEOTIDE SEQUENCE [LARGE SCALE GENOMIC DNA]</scope>
</reference>
<comment type="caution">
    <text evidence="2">The sequence shown here is derived from an EMBL/GenBank/DDBJ whole genome shotgun (WGS) entry which is preliminary data.</text>
</comment>
<dbReference type="Proteomes" id="UP000299102">
    <property type="component" value="Unassembled WGS sequence"/>
</dbReference>
<evidence type="ECO:0000313" key="2">
    <source>
        <dbReference type="EMBL" id="GBP96041.1"/>
    </source>
</evidence>
<name>A0A4C2A536_EUMVA</name>
<keyword evidence="3" id="KW-1185">Reference proteome</keyword>
<feature type="region of interest" description="Disordered" evidence="1">
    <location>
        <begin position="95"/>
        <end position="118"/>
    </location>
</feature>
<proteinExistence type="predicted"/>
<evidence type="ECO:0000256" key="1">
    <source>
        <dbReference type="SAM" id="MobiDB-lite"/>
    </source>
</evidence>
<dbReference type="AlphaFoldDB" id="A0A4C2A536"/>
<protein>
    <submittedName>
        <fullName evidence="2">Uncharacterized protein</fullName>
    </submittedName>
</protein>